<accession>A0A097P489</accession>
<dbReference type="InterPro" id="IPR002142">
    <property type="entry name" value="Peptidase_S49"/>
</dbReference>
<sequence length="438" mass="46309">MSNHVRASVSMALSRMNGQPIAIRENDPTLLTNMQQMMSCDDEDFQERAEQQMRENLCAAYGVGRPSADKPFAFSNGLAIIPIHGTLINRYGGYYYGYVTGYNFIRSQRNAALADPDVEAIIYDVNSNGGEAAGCFELSQEMFDTRGEKPSLAVVDSNCYSAAYALASAADKIVVTPSGGAGSIGVIALHIDMSKMLADIGITVNIIKSGEHKADGNPYEPMSDEVRADWQASVDLMRTDFVNLVAQNRDLDPKVVRDTEAMCYNAGEAMSIGLIDAVSTPSKAVTEFLNGPSDNSPDHSGANAMSFTQEEMDAARAEASTNERTRIAGIMGCDAAANRTKLANHIAFNTNMSVEDATAMLTNSAEEPKAAVTTTVVDAAAPGKTGTEAKGDSPFDSVMASAEHPNAGADAGNEQEGAKETAGLMAAMTAVAGNNMAK</sequence>
<dbReference type="Proteomes" id="UP000030047">
    <property type="component" value="Segment"/>
</dbReference>
<dbReference type="CDD" id="cd07022">
    <property type="entry name" value="S49_Sppa_36K_type"/>
    <property type="match status" value="1"/>
</dbReference>
<name>A0A097P489_9CAUD</name>
<keyword evidence="8" id="KW-1185">Reference proteome</keyword>
<dbReference type="KEGG" id="vg:72301864"/>
<dbReference type="PANTHER" id="PTHR33209">
    <property type="entry name" value="PROTEASE 4"/>
    <property type="match status" value="1"/>
</dbReference>
<protein>
    <submittedName>
        <fullName evidence="7">Capsid maturation protease</fullName>
    </submittedName>
</protein>
<evidence type="ECO:0000256" key="1">
    <source>
        <dbReference type="ARBA" id="ARBA00008683"/>
    </source>
</evidence>
<feature type="domain" description="Peptidase S49" evidence="6">
    <location>
        <begin position="147"/>
        <end position="287"/>
    </location>
</feature>
<evidence type="ECO:0000256" key="2">
    <source>
        <dbReference type="ARBA" id="ARBA00022670"/>
    </source>
</evidence>
<evidence type="ECO:0000313" key="7">
    <source>
        <dbReference type="EMBL" id="AIU37944.1"/>
    </source>
</evidence>
<comment type="similarity">
    <text evidence="1">Belongs to the peptidase S49 family.</text>
</comment>
<keyword evidence="4" id="KW-0720">Serine protease</keyword>
<reference evidence="7 8" key="1">
    <citation type="submission" date="2014-09" db="EMBL/GenBank/DDBJ databases">
        <authorList>
            <person name="Hendrix R.W."/>
            <person name="Ko C."/>
            <person name="Jacobs-Sera D."/>
            <person name="Hatfull G.F."/>
            <person name="Kropinski A.M."/>
            <person name="Denyes J.M."/>
            <person name="Erhardt M."/>
            <person name="Hughes K.T."/>
            <person name="Casjens S.R."/>
        </authorList>
    </citation>
    <scope>NUCLEOTIDE SEQUENCE [LARGE SCALE GENOMIC DNA]</scope>
</reference>
<dbReference type="InterPro" id="IPR029045">
    <property type="entry name" value="ClpP/crotonase-like_dom_sf"/>
</dbReference>
<keyword evidence="3" id="KW-0378">Hydrolase</keyword>
<evidence type="ECO:0000256" key="4">
    <source>
        <dbReference type="ARBA" id="ARBA00022825"/>
    </source>
</evidence>
<dbReference type="RefSeq" id="YP_009101110.1">
    <property type="nucleotide sequence ID" value="NC_025442.1"/>
</dbReference>
<organism evidence="7 8">
    <name type="scientific">Chivirus chi</name>
    <dbReference type="NCBI Taxonomy" id="1541887"/>
    <lineage>
        <taxon>Viruses</taxon>
        <taxon>Duplodnaviria</taxon>
        <taxon>Heunggongvirae</taxon>
        <taxon>Uroviricota</taxon>
        <taxon>Caudoviricetes</taxon>
        <taxon>Casjensviridae</taxon>
        <taxon>Chivirus</taxon>
    </lineage>
</organism>
<evidence type="ECO:0000256" key="3">
    <source>
        <dbReference type="ARBA" id="ARBA00022801"/>
    </source>
</evidence>
<dbReference type="EMBL" id="KM458633">
    <property type="protein sequence ID" value="AIU37944.1"/>
    <property type="molecule type" value="Genomic_DNA"/>
</dbReference>
<evidence type="ECO:0000313" key="8">
    <source>
        <dbReference type="Proteomes" id="UP000030047"/>
    </source>
</evidence>
<evidence type="ECO:0000259" key="6">
    <source>
        <dbReference type="Pfam" id="PF01343"/>
    </source>
</evidence>
<dbReference type="PANTHER" id="PTHR33209:SF1">
    <property type="entry name" value="PEPTIDASE S49 DOMAIN-CONTAINING PROTEIN"/>
    <property type="match status" value="1"/>
</dbReference>
<dbReference type="InterPro" id="IPR033855">
    <property type="entry name" value="Protein_C"/>
</dbReference>
<dbReference type="GO" id="GO:0006508">
    <property type="term" value="P:proteolysis"/>
    <property type="evidence" value="ECO:0007669"/>
    <property type="project" value="UniProtKB-KW"/>
</dbReference>
<dbReference type="SUPFAM" id="SSF52096">
    <property type="entry name" value="ClpP/crotonase"/>
    <property type="match status" value="1"/>
</dbReference>
<gene>
    <name evidence="7" type="primary">15</name>
    <name evidence="7" type="ORF">CHI_15</name>
</gene>
<evidence type="ECO:0000256" key="5">
    <source>
        <dbReference type="SAM" id="MobiDB-lite"/>
    </source>
</evidence>
<feature type="region of interest" description="Disordered" evidence="5">
    <location>
        <begin position="382"/>
        <end position="418"/>
    </location>
</feature>
<dbReference type="Gene3D" id="3.90.226.10">
    <property type="entry name" value="2-enoyl-CoA Hydratase, Chain A, domain 1"/>
    <property type="match status" value="1"/>
</dbReference>
<dbReference type="GO" id="GO:0008236">
    <property type="term" value="F:serine-type peptidase activity"/>
    <property type="evidence" value="ECO:0007669"/>
    <property type="project" value="UniProtKB-KW"/>
</dbReference>
<proteinExistence type="inferred from homology"/>
<dbReference type="OrthoDB" id="3273at10239"/>
<keyword evidence="2 7" id="KW-0645">Protease</keyword>
<dbReference type="Pfam" id="PF01343">
    <property type="entry name" value="Peptidase_S49"/>
    <property type="match status" value="1"/>
</dbReference>
<dbReference type="GeneID" id="72301864"/>